<comment type="caution">
    <text evidence="1">The sequence shown here is derived from an EMBL/GenBank/DDBJ whole genome shotgun (WGS) entry which is preliminary data.</text>
</comment>
<accession>A0AA39DDK2</accession>
<proteinExistence type="predicted"/>
<dbReference type="AlphaFoldDB" id="A0AA39DDK2"/>
<name>A0AA39DDK2_VITRO</name>
<organism evidence="1 2">
    <name type="scientific">Vitis rotundifolia</name>
    <name type="common">Muscadine grape</name>
    <dbReference type="NCBI Taxonomy" id="103349"/>
    <lineage>
        <taxon>Eukaryota</taxon>
        <taxon>Viridiplantae</taxon>
        <taxon>Streptophyta</taxon>
        <taxon>Embryophyta</taxon>
        <taxon>Tracheophyta</taxon>
        <taxon>Spermatophyta</taxon>
        <taxon>Magnoliopsida</taxon>
        <taxon>eudicotyledons</taxon>
        <taxon>Gunneridae</taxon>
        <taxon>Pentapetalae</taxon>
        <taxon>rosids</taxon>
        <taxon>Vitales</taxon>
        <taxon>Vitaceae</taxon>
        <taxon>Viteae</taxon>
        <taxon>Vitis</taxon>
    </lineage>
</organism>
<reference evidence="1 2" key="1">
    <citation type="journal article" date="2023" name="BMC Biotechnol.">
        <title>Vitis rotundifolia cv Carlos genome sequencing.</title>
        <authorList>
            <person name="Huff M."/>
            <person name="Hulse-Kemp A."/>
            <person name="Scheffler B."/>
            <person name="Youngblood R."/>
            <person name="Simpson S."/>
            <person name="Babiker E."/>
            <person name="Staton M."/>
        </authorList>
    </citation>
    <scope>NUCLEOTIDE SEQUENCE [LARGE SCALE GENOMIC DNA]</scope>
    <source>
        <tissue evidence="1">Leaf</tissue>
    </source>
</reference>
<keyword evidence="2" id="KW-1185">Reference proteome</keyword>
<gene>
    <name evidence="1" type="ORF">PVL29_019419</name>
</gene>
<dbReference type="Proteomes" id="UP001168098">
    <property type="component" value="Unassembled WGS sequence"/>
</dbReference>
<protein>
    <submittedName>
        <fullName evidence="1">Uncharacterized protein</fullName>
    </submittedName>
</protein>
<dbReference type="EMBL" id="JARBHA010000015">
    <property type="protein sequence ID" value="KAJ9680126.1"/>
    <property type="molecule type" value="Genomic_DNA"/>
</dbReference>
<evidence type="ECO:0000313" key="2">
    <source>
        <dbReference type="Proteomes" id="UP001168098"/>
    </source>
</evidence>
<evidence type="ECO:0000313" key="1">
    <source>
        <dbReference type="EMBL" id="KAJ9680126.1"/>
    </source>
</evidence>
<sequence>MAVNDIKRYVRAYKSFFGNCFSKSVWPCLGLSMDRNAMTKVTENDRAIRDAIAKTIKTGCRSRFGLLLPSFMPHGTVAIEAKATVVTTVATTEHELEVLISHSPPFSTKTSCDFLKTSLGVMFSLLRLIKKSRGTEYFTYCGQFQLMPFNLTV</sequence>